<dbReference type="RefSeq" id="WP_108566278.1">
    <property type="nucleotide sequence ID" value="NZ_CP031769.1"/>
</dbReference>
<dbReference type="Gene3D" id="1.10.150.120">
    <property type="entry name" value="[2Fe-2S]-binding domain"/>
    <property type="match status" value="1"/>
</dbReference>
<proteinExistence type="predicted"/>
<keyword evidence="10" id="KW-1185">Reference proteome</keyword>
<dbReference type="EMBL" id="CP031769">
    <property type="protein sequence ID" value="AXR06170.1"/>
    <property type="molecule type" value="Genomic_DNA"/>
</dbReference>
<dbReference type="PIRSF" id="PIRSF036557">
    <property type="entry name" value="XdhA_RC"/>
    <property type="match status" value="1"/>
</dbReference>
<dbReference type="Gene3D" id="3.30.390.50">
    <property type="entry name" value="CO dehydrogenase flavoprotein, C-terminal domain"/>
    <property type="match status" value="1"/>
</dbReference>
<dbReference type="Pfam" id="PF00111">
    <property type="entry name" value="Fer2"/>
    <property type="match status" value="1"/>
</dbReference>
<dbReference type="SMART" id="SM01092">
    <property type="entry name" value="CO_deh_flav_C"/>
    <property type="match status" value="1"/>
</dbReference>
<dbReference type="EC" id="1.17.1.4" evidence="9"/>
<feature type="domain" description="FAD-binding PCMH-type" evidence="8">
    <location>
        <begin position="187"/>
        <end position="360"/>
    </location>
</feature>
<keyword evidence="1" id="KW-0285">Flavoprotein</keyword>
<dbReference type="SUPFAM" id="SSF56176">
    <property type="entry name" value="FAD-binding/transporter-associated domain-like"/>
    <property type="match status" value="1"/>
</dbReference>
<dbReference type="InterPro" id="IPR016167">
    <property type="entry name" value="FAD-bd_PCMH_sub1"/>
</dbReference>
<sequence>MVRFLLNTTPLTVSTENANQTVLHFLREQRRLTGTKEGCASGDCGACTVVVAELNPSHTGLHYRTINSCIALMSSLHGKQLITVEHLAEAQQLHPVQQALVDHHASQCGFCTPGFVMSIFALYQRHQPVNRSEVEHALSGNLCRCTGYRPIIDATMAVCQQPVEDKFNRMAATTIATLTAMQANTSDDNQSTGLLMPTSREALAACIAQHPEALLVAGSTDLSLEITQQLRQFKTLISISQLAELHSVECDDDYLTLGAACTLSDIKEVLLDAFAPLTELFERFASLPVRNQATLGGNLANASPIGDMAPVMLALEADFIADDGQQTYTLPARTFFTGYRQTSLPAGAWLSKIRIPRLTTADRLAAYKVSKRFEDDISAVCAVFKLRLDSQGKITRATTGFGGVAATPASAIALEQNLVGMALNAPATLVRGKQILATSFAPIDDVRASADYRNQLVVNLWHRFFVEQQPSTNRISTRVQYHA</sequence>
<dbReference type="Pfam" id="PF03450">
    <property type="entry name" value="CO_deh_flav_C"/>
    <property type="match status" value="1"/>
</dbReference>
<feature type="domain" description="2Fe-2S ferredoxin-type" evidence="7">
    <location>
        <begin position="1"/>
        <end position="87"/>
    </location>
</feature>
<dbReference type="Pfam" id="PF00941">
    <property type="entry name" value="FAD_binding_5"/>
    <property type="match status" value="1"/>
</dbReference>
<dbReference type="InterPro" id="IPR012175">
    <property type="entry name" value="Xanth_DH_ssu_bac"/>
</dbReference>
<dbReference type="PROSITE" id="PS00197">
    <property type="entry name" value="2FE2S_FER_1"/>
    <property type="match status" value="1"/>
</dbReference>
<evidence type="ECO:0000256" key="2">
    <source>
        <dbReference type="ARBA" id="ARBA00022723"/>
    </source>
</evidence>
<dbReference type="Gene3D" id="3.10.20.30">
    <property type="match status" value="1"/>
</dbReference>
<dbReference type="AlphaFoldDB" id="A0A346NKW3"/>
<dbReference type="Gene3D" id="3.30.43.10">
    <property type="entry name" value="Uridine Diphospho-n-acetylenolpyruvylglucosamine Reductase, domain 2"/>
    <property type="match status" value="1"/>
</dbReference>
<dbReference type="GO" id="GO:0005506">
    <property type="term" value="F:iron ion binding"/>
    <property type="evidence" value="ECO:0007669"/>
    <property type="project" value="InterPro"/>
</dbReference>
<keyword evidence="5" id="KW-0408">Iron</keyword>
<evidence type="ECO:0000256" key="3">
    <source>
        <dbReference type="ARBA" id="ARBA00022827"/>
    </source>
</evidence>
<dbReference type="GO" id="GO:0051537">
    <property type="term" value="F:2 iron, 2 sulfur cluster binding"/>
    <property type="evidence" value="ECO:0007669"/>
    <property type="project" value="InterPro"/>
</dbReference>
<dbReference type="SUPFAM" id="SSF55447">
    <property type="entry name" value="CO dehydrogenase flavoprotein C-terminal domain-like"/>
    <property type="match status" value="1"/>
</dbReference>
<dbReference type="InterPro" id="IPR014307">
    <property type="entry name" value="Xanthine_DH_ssu"/>
</dbReference>
<evidence type="ECO:0000256" key="5">
    <source>
        <dbReference type="ARBA" id="ARBA00023004"/>
    </source>
</evidence>
<dbReference type="InterPro" id="IPR036318">
    <property type="entry name" value="FAD-bd_PCMH-like_sf"/>
</dbReference>
<dbReference type="PROSITE" id="PS51085">
    <property type="entry name" value="2FE2S_FER_2"/>
    <property type="match status" value="1"/>
</dbReference>
<organism evidence="9 10">
    <name type="scientific">Salinimonas sediminis</name>
    <dbReference type="NCBI Taxonomy" id="2303538"/>
    <lineage>
        <taxon>Bacteria</taxon>
        <taxon>Pseudomonadati</taxon>
        <taxon>Pseudomonadota</taxon>
        <taxon>Gammaproteobacteria</taxon>
        <taxon>Alteromonadales</taxon>
        <taxon>Alteromonadaceae</taxon>
        <taxon>Alteromonas/Salinimonas group</taxon>
        <taxon>Salinimonas</taxon>
    </lineage>
</organism>
<dbReference type="CDD" id="cd00207">
    <property type="entry name" value="fer2"/>
    <property type="match status" value="1"/>
</dbReference>
<dbReference type="Proteomes" id="UP000262073">
    <property type="component" value="Chromosome"/>
</dbReference>
<dbReference type="Pfam" id="PF01799">
    <property type="entry name" value="Fer2_2"/>
    <property type="match status" value="1"/>
</dbReference>
<dbReference type="InterPro" id="IPR036010">
    <property type="entry name" value="2Fe-2S_ferredoxin-like_sf"/>
</dbReference>
<evidence type="ECO:0000256" key="4">
    <source>
        <dbReference type="ARBA" id="ARBA00023002"/>
    </source>
</evidence>
<dbReference type="InterPro" id="IPR016166">
    <property type="entry name" value="FAD-bd_PCMH"/>
</dbReference>
<evidence type="ECO:0000313" key="9">
    <source>
        <dbReference type="EMBL" id="AXR06170.1"/>
    </source>
</evidence>
<dbReference type="InterPro" id="IPR036884">
    <property type="entry name" value="2Fe-2S-bd_dom_sf"/>
</dbReference>
<name>A0A346NKW3_9ALTE</name>
<keyword evidence="6" id="KW-0830">Ubiquinone</keyword>
<dbReference type="SUPFAM" id="SSF54292">
    <property type="entry name" value="2Fe-2S ferredoxin-like"/>
    <property type="match status" value="1"/>
</dbReference>
<dbReference type="SUPFAM" id="SSF47741">
    <property type="entry name" value="CO dehydrogenase ISP C-domain like"/>
    <property type="match status" value="1"/>
</dbReference>
<dbReference type="OrthoDB" id="9775084at2"/>
<evidence type="ECO:0000259" key="8">
    <source>
        <dbReference type="PROSITE" id="PS51387"/>
    </source>
</evidence>
<dbReference type="InterPro" id="IPR016169">
    <property type="entry name" value="FAD-bd_PCMH_sub2"/>
</dbReference>
<dbReference type="PROSITE" id="PS51387">
    <property type="entry name" value="FAD_PCMH"/>
    <property type="match status" value="1"/>
</dbReference>
<dbReference type="InterPro" id="IPR002346">
    <property type="entry name" value="Mopterin_DH_FAD-bd"/>
</dbReference>
<dbReference type="InterPro" id="IPR005107">
    <property type="entry name" value="CO_DH_flav_C"/>
</dbReference>
<dbReference type="InterPro" id="IPR006058">
    <property type="entry name" value="2Fe2S_fd_BS"/>
</dbReference>
<dbReference type="KEGG" id="salm:D0Y50_07205"/>
<dbReference type="InterPro" id="IPR012675">
    <property type="entry name" value="Beta-grasp_dom_sf"/>
</dbReference>
<keyword evidence="4 9" id="KW-0560">Oxidoreductase</keyword>
<dbReference type="PANTHER" id="PTHR45444">
    <property type="entry name" value="XANTHINE DEHYDROGENASE"/>
    <property type="match status" value="1"/>
</dbReference>
<dbReference type="GO" id="GO:0071949">
    <property type="term" value="F:FAD binding"/>
    <property type="evidence" value="ECO:0007669"/>
    <property type="project" value="InterPro"/>
</dbReference>
<dbReference type="InterPro" id="IPR001041">
    <property type="entry name" value="2Fe-2S_ferredoxin-type"/>
</dbReference>
<accession>A0A346NKW3</accession>
<keyword evidence="2" id="KW-0479">Metal-binding</keyword>
<evidence type="ECO:0000313" key="10">
    <source>
        <dbReference type="Proteomes" id="UP000262073"/>
    </source>
</evidence>
<keyword evidence="3" id="KW-0274">FAD</keyword>
<protein>
    <submittedName>
        <fullName evidence="9">Xanthine dehydrogenase small subunit</fullName>
        <ecNumber evidence="9">1.17.1.4</ecNumber>
    </submittedName>
</protein>
<dbReference type="PANTHER" id="PTHR45444:SF3">
    <property type="entry name" value="XANTHINE DEHYDROGENASE"/>
    <property type="match status" value="1"/>
</dbReference>
<evidence type="ECO:0000259" key="7">
    <source>
        <dbReference type="PROSITE" id="PS51085"/>
    </source>
</evidence>
<dbReference type="NCBIfam" id="TIGR02963">
    <property type="entry name" value="xanthine_xdhA"/>
    <property type="match status" value="1"/>
</dbReference>
<dbReference type="InterPro" id="IPR036683">
    <property type="entry name" value="CO_DH_flav_C_dom_sf"/>
</dbReference>
<gene>
    <name evidence="9" type="primary">xdhA</name>
    <name evidence="9" type="ORF">D0Y50_07205</name>
</gene>
<evidence type="ECO:0000256" key="6">
    <source>
        <dbReference type="ARBA" id="ARBA00023075"/>
    </source>
</evidence>
<dbReference type="Gene3D" id="3.30.465.10">
    <property type="match status" value="1"/>
</dbReference>
<evidence type="ECO:0000256" key="1">
    <source>
        <dbReference type="ARBA" id="ARBA00022630"/>
    </source>
</evidence>
<reference evidence="9 10" key="1">
    <citation type="submission" date="2018-08" db="EMBL/GenBank/DDBJ databases">
        <title>Salinimonas sediminis sp. nov., a piezophilic bacterium isolated from a deep-sea sediment sample from the New Britain Trench.</title>
        <authorList>
            <person name="Cao J."/>
        </authorList>
    </citation>
    <scope>NUCLEOTIDE SEQUENCE [LARGE SCALE GENOMIC DNA]</scope>
    <source>
        <strain evidence="9 10">N102</strain>
    </source>
</reference>
<dbReference type="GO" id="GO:0004854">
    <property type="term" value="F:xanthine dehydrogenase activity"/>
    <property type="evidence" value="ECO:0007669"/>
    <property type="project" value="UniProtKB-EC"/>
</dbReference>
<dbReference type="InterPro" id="IPR002888">
    <property type="entry name" value="2Fe-2S-bd"/>
</dbReference>
<dbReference type="InterPro" id="IPR016208">
    <property type="entry name" value="Ald_Oxase/xanthine_DH-like"/>
</dbReference>